<dbReference type="InterPro" id="IPR036444">
    <property type="entry name" value="PLipase_A2_dom_sf"/>
</dbReference>
<dbReference type="GO" id="GO:0047498">
    <property type="term" value="F:calcium-dependent phospholipase A2 activity"/>
    <property type="evidence" value="ECO:0000318"/>
    <property type="project" value="GO_Central"/>
</dbReference>
<comment type="cofactor">
    <cofactor evidence="18">
        <name>Ca(2+)</name>
        <dbReference type="ChEBI" id="CHEBI:29108"/>
    </cofactor>
    <text evidence="18">Binds 1 Ca(2+) ion per subunit.</text>
</comment>
<evidence type="ECO:0000256" key="7">
    <source>
        <dbReference type="ARBA" id="ARBA00022837"/>
    </source>
</evidence>
<accession>A0A6I8NEW6</accession>
<evidence type="ECO:0000313" key="24">
    <source>
        <dbReference type="Ensembl" id="ENSOANP00000039773.1"/>
    </source>
</evidence>
<comment type="catalytic activity">
    <reaction evidence="21">
        <text>a 1,2-diacyl-sn-glycero-3-phosphocholine + H2O = a 1-acyl-sn-glycero-3-phosphocholine + a fatty acid + H(+)</text>
        <dbReference type="Rhea" id="RHEA:15801"/>
        <dbReference type="ChEBI" id="CHEBI:15377"/>
        <dbReference type="ChEBI" id="CHEBI:15378"/>
        <dbReference type="ChEBI" id="CHEBI:28868"/>
        <dbReference type="ChEBI" id="CHEBI:57643"/>
        <dbReference type="ChEBI" id="CHEBI:58168"/>
        <dbReference type="EC" id="3.1.1.4"/>
    </reaction>
</comment>
<evidence type="ECO:0000256" key="9">
    <source>
        <dbReference type="ARBA" id="ARBA00023157"/>
    </source>
</evidence>
<dbReference type="CDD" id="cd00125">
    <property type="entry name" value="PLA2c"/>
    <property type="match status" value="1"/>
</dbReference>
<evidence type="ECO:0000256" key="6">
    <source>
        <dbReference type="ARBA" id="ARBA00022801"/>
    </source>
</evidence>
<comment type="catalytic activity">
    <reaction evidence="14">
        <text>1-hexadecanoyl-2-(5Z,8Z,11Z,14Z-eicosatetraenoyl)-sn-glycero-3-phosphocholine + H2O = 1-hexadecanoyl-sn-glycero-3-phosphocholine + (5Z,8Z,11Z,14Z)-eicosatetraenoate + H(+)</text>
        <dbReference type="Rhea" id="RHEA:40427"/>
        <dbReference type="ChEBI" id="CHEBI:15377"/>
        <dbReference type="ChEBI" id="CHEBI:15378"/>
        <dbReference type="ChEBI" id="CHEBI:32395"/>
        <dbReference type="ChEBI" id="CHEBI:72998"/>
        <dbReference type="ChEBI" id="CHEBI:73003"/>
    </reaction>
    <physiologicalReaction direction="left-to-right" evidence="14">
        <dbReference type="Rhea" id="RHEA:40428"/>
    </physiologicalReaction>
</comment>
<evidence type="ECO:0000256" key="17">
    <source>
        <dbReference type="PIRSR" id="PIRSR601211-1"/>
    </source>
</evidence>
<dbReference type="InterPro" id="IPR016090">
    <property type="entry name" value="PLA2-like_dom"/>
</dbReference>
<evidence type="ECO:0000256" key="10">
    <source>
        <dbReference type="ARBA" id="ARBA00047535"/>
    </source>
</evidence>
<dbReference type="Ensembl" id="ENSOANT00000065150.1">
    <property type="protein sequence ID" value="ENSOANP00000039773.1"/>
    <property type="gene ID" value="ENSOANG00000004670.3"/>
</dbReference>
<evidence type="ECO:0000256" key="4">
    <source>
        <dbReference type="ARBA" id="ARBA00022525"/>
    </source>
</evidence>
<evidence type="ECO:0000256" key="8">
    <source>
        <dbReference type="ARBA" id="ARBA00023098"/>
    </source>
</evidence>
<evidence type="ECO:0000256" key="3">
    <source>
        <dbReference type="ARBA" id="ARBA00013278"/>
    </source>
</evidence>
<dbReference type="KEGG" id="oaa:100079251"/>
<keyword evidence="5 18" id="KW-0479">Metal-binding</keyword>
<dbReference type="GO" id="GO:0005576">
    <property type="term" value="C:extracellular region"/>
    <property type="evidence" value="ECO:0007669"/>
    <property type="project" value="UniProtKB-SubCell"/>
</dbReference>
<comment type="catalytic activity">
    <reaction evidence="11">
        <text>1-hexadecanoyl-2-(9Z-octadecenoyl)-sn-glycero-3-phospho-(1'-sn-glycerol) + H2O = 1-hexadecanoyl-sn-glycero-3-phospho-(1'-sn-glycerol) + (9Z)-octadecenoate + H(+)</text>
        <dbReference type="Rhea" id="RHEA:40919"/>
        <dbReference type="ChEBI" id="CHEBI:15377"/>
        <dbReference type="ChEBI" id="CHEBI:15378"/>
        <dbReference type="ChEBI" id="CHEBI:30823"/>
        <dbReference type="ChEBI" id="CHEBI:72841"/>
        <dbReference type="ChEBI" id="CHEBI:75158"/>
    </reaction>
    <physiologicalReaction direction="left-to-right" evidence="11">
        <dbReference type="Rhea" id="RHEA:40920"/>
    </physiologicalReaction>
</comment>
<comment type="catalytic activity">
    <reaction evidence="13">
        <text>1,2-dihexadecanoyl-sn-glycero-3-phosphocholine + H2O = 1-hexadecanoyl-sn-glycero-3-phosphocholine + hexadecanoate + H(+)</text>
        <dbReference type="Rhea" id="RHEA:41223"/>
        <dbReference type="ChEBI" id="CHEBI:7896"/>
        <dbReference type="ChEBI" id="CHEBI:15377"/>
        <dbReference type="ChEBI" id="CHEBI:15378"/>
        <dbReference type="ChEBI" id="CHEBI:72998"/>
        <dbReference type="ChEBI" id="CHEBI:72999"/>
    </reaction>
    <physiologicalReaction direction="left-to-right" evidence="13">
        <dbReference type="Rhea" id="RHEA:41224"/>
    </physiologicalReaction>
</comment>
<dbReference type="AlphaFoldDB" id="A0A6I8NEW6"/>
<dbReference type="Proteomes" id="UP000002279">
    <property type="component" value="Chromosome X1"/>
</dbReference>
<name>A0A6I8NEW6_ORNAN</name>
<evidence type="ECO:0000256" key="22">
    <source>
        <dbReference type="SAM" id="Phobius"/>
    </source>
</evidence>
<dbReference type="EC" id="3.1.1.4" evidence="3 21"/>
<dbReference type="Pfam" id="PF00068">
    <property type="entry name" value="Phospholip_A2_1"/>
    <property type="match status" value="1"/>
</dbReference>
<dbReference type="GO" id="GO:0005509">
    <property type="term" value="F:calcium ion binding"/>
    <property type="evidence" value="ECO:0000318"/>
    <property type="project" value="GO_Central"/>
</dbReference>
<feature type="active site" evidence="17">
    <location>
        <position position="163"/>
    </location>
</feature>
<keyword evidence="7 18" id="KW-0106">Calcium</keyword>
<keyword evidence="8 21" id="KW-0443">Lipid metabolism</keyword>
<dbReference type="GO" id="GO:0016042">
    <property type="term" value="P:lipid catabolic process"/>
    <property type="evidence" value="ECO:0007669"/>
    <property type="project" value="InterPro"/>
</dbReference>
<reference evidence="24" key="3">
    <citation type="submission" date="2025-09" db="UniProtKB">
        <authorList>
            <consortium name="Ensembl"/>
        </authorList>
    </citation>
    <scope>IDENTIFICATION</scope>
    <source>
        <strain evidence="24">Glennie</strain>
    </source>
</reference>
<feature type="transmembrane region" description="Helical" evidence="22">
    <location>
        <begin position="38"/>
        <end position="59"/>
    </location>
</feature>
<keyword evidence="25" id="KW-1185">Reference proteome</keyword>
<dbReference type="InParanoid" id="A0A6I8NEW6"/>
<keyword evidence="4 21" id="KW-0964">Secreted</keyword>
<evidence type="ECO:0000256" key="15">
    <source>
        <dbReference type="ARBA" id="ARBA00048699"/>
    </source>
</evidence>
<keyword evidence="22" id="KW-0472">Membrane</keyword>
<feature type="disulfide bond" evidence="19">
    <location>
        <begin position="148"/>
        <end position="160"/>
    </location>
</feature>
<comment type="catalytic activity">
    <reaction evidence="16">
        <text>1-hexadecanoyl-2-(9Z,12Z-octadecadienoyl)-sn-glycero-3-phosphoethanolamine + H2O = 1-hexadecanoyl-sn-glycero-3-phosphoethanolamine + (9Z,12Z)-octadecadienoate + H(+)</text>
        <dbReference type="Rhea" id="RHEA:40815"/>
        <dbReference type="ChEBI" id="CHEBI:15377"/>
        <dbReference type="ChEBI" id="CHEBI:15378"/>
        <dbReference type="ChEBI" id="CHEBI:30245"/>
        <dbReference type="ChEBI" id="CHEBI:73004"/>
        <dbReference type="ChEBI" id="CHEBI:73008"/>
    </reaction>
    <physiologicalReaction direction="left-to-right" evidence="16">
        <dbReference type="Rhea" id="RHEA:40816"/>
    </physiologicalReaction>
</comment>
<evidence type="ECO:0000256" key="14">
    <source>
        <dbReference type="ARBA" id="ARBA00048373"/>
    </source>
</evidence>
<feature type="disulfide bond" evidence="19">
    <location>
        <begin position="125"/>
        <end position="155"/>
    </location>
</feature>
<keyword evidence="22" id="KW-1133">Transmembrane helix</keyword>
<evidence type="ECO:0000313" key="25">
    <source>
        <dbReference type="Proteomes" id="UP000002279"/>
    </source>
</evidence>
<dbReference type="PRINTS" id="PR00389">
    <property type="entry name" value="PHPHLIPASEA2"/>
</dbReference>
<dbReference type="OMA" id="CEAFLCN"/>
<dbReference type="SMART" id="SM00085">
    <property type="entry name" value="PA2c"/>
    <property type="match status" value="1"/>
</dbReference>
<evidence type="ECO:0000256" key="19">
    <source>
        <dbReference type="PIRSR" id="PIRSR601211-3"/>
    </source>
</evidence>
<protein>
    <recommendedName>
        <fullName evidence="3 21">Phospholipase A2</fullName>
        <ecNumber evidence="3 21">3.1.1.4</ecNumber>
    </recommendedName>
</protein>
<feature type="disulfide bond" evidence="19">
    <location>
        <begin position="115"/>
        <end position="162"/>
    </location>
</feature>
<evidence type="ECO:0000256" key="1">
    <source>
        <dbReference type="ARBA" id="ARBA00004613"/>
    </source>
</evidence>
<feature type="domain" description="Phospholipase A2-like central" evidence="23">
    <location>
        <begin position="65"/>
        <end position="189"/>
    </location>
</feature>
<evidence type="ECO:0000256" key="12">
    <source>
        <dbReference type="ARBA" id="ARBA00048221"/>
    </source>
</evidence>
<dbReference type="RefSeq" id="XP_028907072.1">
    <property type="nucleotide sequence ID" value="XM_029051239.2"/>
</dbReference>
<feature type="binding site" evidence="18">
    <location>
        <position position="96"/>
    </location>
    <ligand>
        <name>Ca(2+)</name>
        <dbReference type="ChEBI" id="CHEBI:29108"/>
    </ligand>
</feature>
<dbReference type="InterPro" id="IPR001211">
    <property type="entry name" value="PLA2"/>
</dbReference>
<comment type="subcellular location">
    <subcellularLocation>
        <location evidence="1 21">Secreted</location>
    </subcellularLocation>
</comment>
<comment type="catalytic activity">
    <reaction evidence="12">
        <text>N-hexadecanoyl-1,2-di-(9Z-octadecenoyl)-sn-glycero-3-phosphoethanolamine + H2O = N-hexadecanoyl-1-(9Z-octadecenoyl)-sn-glycero-3-phosphoethanolamine + (9Z)-octadecenoate + H(+)</text>
        <dbReference type="Rhea" id="RHEA:45424"/>
        <dbReference type="ChEBI" id="CHEBI:15377"/>
        <dbReference type="ChEBI" id="CHEBI:15378"/>
        <dbReference type="ChEBI" id="CHEBI:30823"/>
        <dbReference type="ChEBI" id="CHEBI:78097"/>
        <dbReference type="ChEBI" id="CHEBI:85217"/>
    </reaction>
    <physiologicalReaction direction="left-to-right" evidence="12">
        <dbReference type="Rhea" id="RHEA:45425"/>
    </physiologicalReaction>
</comment>
<reference evidence="24 25" key="1">
    <citation type="journal article" date="2008" name="Nature">
        <title>Genome analysis of the platypus reveals unique signatures of evolution.</title>
        <authorList>
            <person name="Warren W.C."/>
            <person name="Hillier L.W."/>
            <person name="Marshall Graves J.A."/>
            <person name="Birney E."/>
            <person name="Ponting C.P."/>
            <person name="Grutzner F."/>
            <person name="Belov K."/>
            <person name="Miller W."/>
            <person name="Clarke L."/>
            <person name="Chinwalla A.T."/>
            <person name="Yang S.P."/>
            <person name="Heger A."/>
            <person name="Locke D.P."/>
            <person name="Miethke P."/>
            <person name="Waters P.D."/>
            <person name="Veyrunes F."/>
            <person name="Fulton L."/>
            <person name="Fulton B."/>
            <person name="Graves T."/>
            <person name="Wallis J."/>
            <person name="Puente X.S."/>
            <person name="Lopez-Otin C."/>
            <person name="Ordonez G.R."/>
            <person name="Eichler E.E."/>
            <person name="Chen L."/>
            <person name="Cheng Z."/>
            <person name="Deakin J.E."/>
            <person name="Alsop A."/>
            <person name="Thompson K."/>
            <person name="Kirby P."/>
            <person name="Papenfuss A.T."/>
            <person name="Wakefield M.J."/>
            <person name="Olender T."/>
            <person name="Lancet D."/>
            <person name="Huttley G.A."/>
            <person name="Smit A.F."/>
            <person name="Pask A."/>
            <person name="Temple-Smith P."/>
            <person name="Batzer M.A."/>
            <person name="Walker J.A."/>
            <person name="Konkel M.K."/>
            <person name="Harris R.S."/>
            <person name="Whittington C.M."/>
            <person name="Wong E.S."/>
            <person name="Gemmell N.J."/>
            <person name="Buschiazzo E."/>
            <person name="Vargas Jentzsch I.M."/>
            <person name="Merkel A."/>
            <person name="Schmitz J."/>
            <person name="Zemann A."/>
            <person name="Churakov G."/>
            <person name="Kriegs J.O."/>
            <person name="Brosius J."/>
            <person name="Murchison E.P."/>
            <person name="Sachidanandam R."/>
            <person name="Smith C."/>
            <person name="Hannon G.J."/>
            <person name="Tsend-Ayush E."/>
            <person name="McMillan D."/>
            <person name="Attenborough R."/>
            <person name="Rens W."/>
            <person name="Ferguson-Smith M."/>
            <person name="Lefevre C.M."/>
            <person name="Sharp J.A."/>
            <person name="Nicholas K.R."/>
            <person name="Ray D.A."/>
            <person name="Kube M."/>
            <person name="Reinhardt R."/>
            <person name="Pringle T.H."/>
            <person name="Taylor J."/>
            <person name="Jones R.C."/>
            <person name="Nixon B."/>
            <person name="Dacheux J.L."/>
            <person name="Niwa H."/>
            <person name="Sekita Y."/>
            <person name="Huang X."/>
            <person name="Stark A."/>
            <person name="Kheradpour P."/>
            <person name="Kellis M."/>
            <person name="Flicek P."/>
            <person name="Chen Y."/>
            <person name="Webber C."/>
            <person name="Hardison R."/>
            <person name="Nelson J."/>
            <person name="Hallsworth-Pepin K."/>
            <person name="Delehaunty K."/>
            <person name="Markovic C."/>
            <person name="Minx P."/>
            <person name="Feng Y."/>
            <person name="Kremitzki C."/>
            <person name="Mitreva M."/>
            <person name="Glasscock J."/>
            <person name="Wylie T."/>
            <person name="Wohldmann P."/>
            <person name="Thiru P."/>
            <person name="Nhan M.N."/>
            <person name="Pohl C.S."/>
            <person name="Smith S.M."/>
            <person name="Hou S."/>
            <person name="Nefedov M."/>
            <person name="de Jong P.J."/>
            <person name="Renfree M.B."/>
            <person name="Mardis E.R."/>
            <person name="Wilson R.K."/>
        </authorList>
    </citation>
    <scope>NUCLEOTIDE SEQUENCE [LARGE SCALE GENOMIC DNA]</scope>
    <source>
        <strain evidence="24 25">Glennie</strain>
    </source>
</reference>
<dbReference type="GeneTree" id="ENSGT00940000154885"/>
<dbReference type="Gene3D" id="1.20.90.10">
    <property type="entry name" value="Phospholipase A2 domain"/>
    <property type="match status" value="1"/>
</dbReference>
<sequence length="189" mass="21424">MPEASRSGLYRKAEIPAEGDREREQEGGRKNKLVHPRFLAGAMFFILWAFLWAGTIISVHPAPRAIWQFRGVILCTIPGSWPLFQFNEYGCYCSFGGSGTPGDELDRCCQNHDDCYTQAWGISKCSKFLPNPYSMSYAYTCSETSIACQGDIDPCQTHICECDGEAALCFSRVKYNVWHKSLERKKYCQ</sequence>
<keyword evidence="9 19" id="KW-1015">Disulfide bond</keyword>
<dbReference type="GO" id="GO:0046471">
    <property type="term" value="P:phosphatidylglycerol metabolic process"/>
    <property type="evidence" value="ECO:0000318"/>
    <property type="project" value="GO_Central"/>
</dbReference>
<gene>
    <name evidence="24" type="primary">LOC100079251</name>
</gene>
<evidence type="ECO:0000256" key="11">
    <source>
        <dbReference type="ARBA" id="ARBA00048015"/>
    </source>
</evidence>
<feature type="binding site" evidence="18">
    <location>
        <position position="113"/>
    </location>
    <ligand>
        <name>Ca(2+)</name>
        <dbReference type="ChEBI" id="CHEBI:29108"/>
    </ligand>
</feature>
<evidence type="ECO:0000256" key="2">
    <source>
        <dbReference type="ARBA" id="ARBA00007056"/>
    </source>
</evidence>
<feature type="disulfide bond" evidence="19">
    <location>
        <begin position="108"/>
        <end position="169"/>
    </location>
</feature>
<evidence type="ECO:0000256" key="16">
    <source>
        <dbReference type="ARBA" id="ARBA00049039"/>
    </source>
</evidence>
<dbReference type="InterPro" id="IPR033113">
    <property type="entry name" value="PLA2_histidine"/>
</dbReference>
<evidence type="ECO:0000256" key="20">
    <source>
        <dbReference type="RuleBase" id="RU003654"/>
    </source>
</evidence>
<evidence type="ECO:0000259" key="23">
    <source>
        <dbReference type="SMART" id="SM00085"/>
    </source>
</evidence>
<dbReference type="GO" id="GO:0046470">
    <property type="term" value="P:phosphatidylcholine metabolic process"/>
    <property type="evidence" value="ECO:0000318"/>
    <property type="project" value="GO_Central"/>
</dbReference>
<dbReference type="OrthoDB" id="5841574at2759"/>
<dbReference type="GO" id="GO:0005102">
    <property type="term" value="F:signaling receptor binding"/>
    <property type="evidence" value="ECO:0000318"/>
    <property type="project" value="GO_Central"/>
</dbReference>
<dbReference type="GeneID" id="100079251"/>
<keyword evidence="6 21" id="KW-0378">Hydrolase</keyword>
<evidence type="ECO:0000256" key="13">
    <source>
        <dbReference type="ARBA" id="ARBA00048227"/>
    </source>
</evidence>
<proteinExistence type="inferred from homology"/>
<dbReference type="GO" id="GO:0050482">
    <property type="term" value="P:arachidonate secretion"/>
    <property type="evidence" value="ECO:0007669"/>
    <property type="project" value="InterPro"/>
</dbReference>
<feature type="active site" evidence="17">
    <location>
        <position position="112"/>
    </location>
</feature>
<dbReference type="FunFam" id="1.20.90.10:FF:000011">
    <property type="entry name" value="Phospholipase A(2)"/>
    <property type="match status" value="1"/>
</dbReference>
<dbReference type="SUPFAM" id="SSF48619">
    <property type="entry name" value="Phospholipase A2, PLA2"/>
    <property type="match status" value="1"/>
</dbReference>
<feature type="disulfide bond" evidence="19">
    <location>
        <begin position="93"/>
        <end position="109"/>
    </location>
</feature>
<evidence type="ECO:0000256" key="21">
    <source>
        <dbReference type="RuleBase" id="RU361236"/>
    </source>
</evidence>
<evidence type="ECO:0000256" key="5">
    <source>
        <dbReference type="ARBA" id="ARBA00022723"/>
    </source>
</evidence>
<dbReference type="PROSITE" id="PS00118">
    <property type="entry name" value="PA2_HIS"/>
    <property type="match status" value="1"/>
</dbReference>
<evidence type="ECO:0000256" key="18">
    <source>
        <dbReference type="PIRSR" id="PIRSR601211-2"/>
    </source>
</evidence>
<organism evidence="24 25">
    <name type="scientific">Ornithorhynchus anatinus</name>
    <name type="common">Duckbill platypus</name>
    <dbReference type="NCBI Taxonomy" id="9258"/>
    <lineage>
        <taxon>Eukaryota</taxon>
        <taxon>Metazoa</taxon>
        <taxon>Chordata</taxon>
        <taxon>Craniata</taxon>
        <taxon>Vertebrata</taxon>
        <taxon>Euteleostomi</taxon>
        <taxon>Mammalia</taxon>
        <taxon>Monotremata</taxon>
        <taxon>Ornithorhynchidae</taxon>
        <taxon>Ornithorhynchus</taxon>
    </lineage>
</organism>
<keyword evidence="22" id="KW-0812">Transmembrane</keyword>
<comment type="similarity">
    <text evidence="2 20">Belongs to the phospholipase A2 family.</text>
</comment>
<reference evidence="24" key="2">
    <citation type="submission" date="2025-08" db="UniProtKB">
        <authorList>
            <consortium name="Ensembl"/>
        </authorList>
    </citation>
    <scope>IDENTIFICATION</scope>
    <source>
        <strain evidence="24">Glennie</strain>
    </source>
</reference>
<dbReference type="Bgee" id="ENSOANG00000004670">
    <property type="expression patterns" value="Expressed in liver and 5 other cell types or tissues"/>
</dbReference>
<comment type="catalytic activity">
    <reaction evidence="10">
        <text>N,1-dihexadecanoyl-2-(9Z,12Z-octadecadienoyl)-sn-glycero-3-phosphoethanolamine + H2O = N,1-dihexadecanoyl-sn-glycero-3-phosphoethanolamine + (9Z,12Z)-octadecadienoate + H(+)</text>
        <dbReference type="Rhea" id="RHEA:56424"/>
        <dbReference type="ChEBI" id="CHEBI:15377"/>
        <dbReference type="ChEBI" id="CHEBI:15378"/>
        <dbReference type="ChEBI" id="CHEBI:30245"/>
        <dbReference type="ChEBI" id="CHEBI:85334"/>
        <dbReference type="ChEBI" id="CHEBI:85335"/>
    </reaction>
    <physiologicalReaction direction="left-to-right" evidence="10">
        <dbReference type="Rhea" id="RHEA:56425"/>
    </physiologicalReaction>
</comment>
<feature type="binding site" evidence="18">
    <location>
        <position position="92"/>
    </location>
    <ligand>
        <name>Ca(2+)</name>
        <dbReference type="ChEBI" id="CHEBI:29108"/>
    </ligand>
</feature>
<dbReference type="GO" id="GO:0005543">
    <property type="term" value="F:phospholipid binding"/>
    <property type="evidence" value="ECO:0000318"/>
    <property type="project" value="GO_Central"/>
</dbReference>
<dbReference type="PANTHER" id="PTHR11716:SF94">
    <property type="entry name" value="PHOSPHOLIPASE A2"/>
    <property type="match status" value="1"/>
</dbReference>
<comment type="catalytic activity">
    <reaction evidence="15">
        <text>1-hexadecanoyl-2-(9Z-octadecenoyl)-sn-glycero-3-phosphocholine + H2O = 1-hexadecanoyl-sn-glycero-3-phosphocholine + (9Z)-octadecenoate + H(+)</text>
        <dbReference type="Rhea" id="RHEA:38779"/>
        <dbReference type="ChEBI" id="CHEBI:15377"/>
        <dbReference type="ChEBI" id="CHEBI:15378"/>
        <dbReference type="ChEBI" id="CHEBI:30823"/>
        <dbReference type="ChEBI" id="CHEBI:72998"/>
        <dbReference type="ChEBI" id="CHEBI:73001"/>
    </reaction>
    <physiologicalReaction direction="left-to-right" evidence="15">
        <dbReference type="Rhea" id="RHEA:38780"/>
    </physiologicalReaction>
</comment>
<dbReference type="PANTHER" id="PTHR11716">
    <property type="entry name" value="PHOSPHOLIPASE A2 FAMILY MEMBER"/>
    <property type="match status" value="1"/>
</dbReference>